<proteinExistence type="predicted"/>
<organism evidence="2 3">
    <name type="scientific">Plutella xylostella</name>
    <name type="common">Diamondback moth</name>
    <name type="synonym">Plutella maculipennis</name>
    <dbReference type="NCBI Taxonomy" id="51655"/>
    <lineage>
        <taxon>Eukaryota</taxon>
        <taxon>Metazoa</taxon>
        <taxon>Ecdysozoa</taxon>
        <taxon>Arthropoda</taxon>
        <taxon>Hexapoda</taxon>
        <taxon>Insecta</taxon>
        <taxon>Pterygota</taxon>
        <taxon>Neoptera</taxon>
        <taxon>Endopterygota</taxon>
        <taxon>Lepidoptera</taxon>
        <taxon>Glossata</taxon>
        <taxon>Ditrysia</taxon>
        <taxon>Yponomeutoidea</taxon>
        <taxon>Plutellidae</taxon>
        <taxon>Plutella</taxon>
    </lineage>
</organism>
<evidence type="ECO:0000313" key="2">
    <source>
        <dbReference type="EMBL" id="KAG7306181.1"/>
    </source>
</evidence>
<keyword evidence="3" id="KW-1185">Reference proteome</keyword>
<dbReference type="Proteomes" id="UP000823941">
    <property type="component" value="Chromosome 12"/>
</dbReference>
<comment type="caution">
    <text evidence="2">The sequence shown here is derived from an EMBL/GenBank/DDBJ whole genome shotgun (WGS) entry which is preliminary data.</text>
</comment>
<feature type="region of interest" description="Disordered" evidence="1">
    <location>
        <begin position="24"/>
        <end position="43"/>
    </location>
</feature>
<evidence type="ECO:0000313" key="3">
    <source>
        <dbReference type="Proteomes" id="UP000823941"/>
    </source>
</evidence>
<name>A0ABQ7QLS4_PLUXY</name>
<reference evidence="2 3" key="1">
    <citation type="submission" date="2021-06" db="EMBL/GenBank/DDBJ databases">
        <title>A haploid diamondback moth (Plutella xylostella L.) genome assembly resolves 31 chromosomes and identifies a diamide resistance mutation.</title>
        <authorList>
            <person name="Ward C.M."/>
            <person name="Perry K.D."/>
            <person name="Baker G."/>
            <person name="Powis K."/>
            <person name="Heckel D.G."/>
            <person name="Baxter S.W."/>
        </authorList>
    </citation>
    <scope>NUCLEOTIDE SEQUENCE [LARGE SCALE GENOMIC DNA]</scope>
    <source>
        <strain evidence="2 3">LV</strain>
        <tissue evidence="2">Single pupa</tissue>
    </source>
</reference>
<protein>
    <submittedName>
        <fullName evidence="2">Uncharacterized protein</fullName>
    </submittedName>
</protein>
<dbReference type="EMBL" id="JAHIBW010000012">
    <property type="protein sequence ID" value="KAG7306181.1"/>
    <property type="molecule type" value="Genomic_DNA"/>
</dbReference>
<sequence>MECDRLCELYDRRGKLLTAAWSPALEPRGRSPNGPPGRHPCRLAPVAGVHSASVAYIVRDRE</sequence>
<gene>
    <name evidence="2" type="ORF">JYU34_008778</name>
</gene>
<accession>A0ABQ7QLS4</accession>
<evidence type="ECO:0000256" key="1">
    <source>
        <dbReference type="SAM" id="MobiDB-lite"/>
    </source>
</evidence>